<organism evidence="10 11">
    <name type="scientific">Eisenbergiella tayi</name>
    <dbReference type="NCBI Taxonomy" id="1432052"/>
    <lineage>
        <taxon>Bacteria</taxon>
        <taxon>Bacillati</taxon>
        <taxon>Bacillota</taxon>
        <taxon>Clostridia</taxon>
        <taxon>Lachnospirales</taxon>
        <taxon>Lachnospiraceae</taxon>
        <taxon>Eisenbergiella</taxon>
    </lineage>
</organism>
<dbReference type="SUPFAM" id="SSF161098">
    <property type="entry name" value="MetI-like"/>
    <property type="match status" value="1"/>
</dbReference>
<reference evidence="9 12" key="1">
    <citation type="submission" date="2016-08" db="EMBL/GenBank/DDBJ databases">
        <title>Characterization of Isolates of Eisenbergiella tayi Derived from Blood Cultures, Using Whole Genome Sequencing.</title>
        <authorList>
            <person name="Bernier A.-M."/>
            <person name="Burdz T."/>
            <person name="Wiebe D."/>
            <person name="Bernard K."/>
        </authorList>
    </citation>
    <scope>NUCLEOTIDE SEQUENCE [LARGE SCALE GENOMIC DNA]</scope>
    <source>
        <strain evidence="9 12">NML120146</strain>
    </source>
</reference>
<comment type="subcellular location">
    <subcellularLocation>
        <location evidence="1 7">Cell membrane</location>
        <topology evidence="1 7">Multi-pass membrane protein</topology>
    </subcellularLocation>
</comment>
<evidence type="ECO:0000313" key="10">
    <source>
        <dbReference type="EMBL" id="ODR55227.1"/>
    </source>
</evidence>
<keyword evidence="2 7" id="KW-0813">Transport</keyword>
<dbReference type="PANTHER" id="PTHR43744">
    <property type="entry name" value="ABC TRANSPORTER PERMEASE PROTEIN MG189-RELATED-RELATED"/>
    <property type="match status" value="1"/>
</dbReference>
<protein>
    <submittedName>
        <fullName evidence="10">Sugar ABC transporter permease</fullName>
    </submittedName>
</protein>
<keyword evidence="3" id="KW-1003">Cell membrane</keyword>
<evidence type="ECO:0000256" key="5">
    <source>
        <dbReference type="ARBA" id="ARBA00022989"/>
    </source>
</evidence>
<keyword evidence="12" id="KW-1185">Reference proteome</keyword>
<feature type="transmembrane region" description="Helical" evidence="7">
    <location>
        <begin position="196"/>
        <end position="221"/>
    </location>
</feature>
<feature type="transmembrane region" description="Helical" evidence="7">
    <location>
        <begin position="123"/>
        <end position="142"/>
    </location>
</feature>
<dbReference type="InterPro" id="IPR035906">
    <property type="entry name" value="MetI-like_sf"/>
</dbReference>
<dbReference type="PANTHER" id="PTHR43744:SF9">
    <property type="entry name" value="POLYGALACTURONAN_RHAMNOGALACTURONAN TRANSPORT SYSTEM PERMEASE PROTEIN YTCP"/>
    <property type="match status" value="1"/>
</dbReference>
<gene>
    <name evidence="10" type="ORF">BEI59_04805</name>
    <name evidence="9" type="ORF">BEI63_23670</name>
</gene>
<comment type="caution">
    <text evidence="10">The sequence shown here is derived from an EMBL/GenBank/DDBJ whole genome shotgun (WGS) entry which is preliminary data.</text>
</comment>
<evidence type="ECO:0000256" key="7">
    <source>
        <dbReference type="RuleBase" id="RU363032"/>
    </source>
</evidence>
<feature type="transmembrane region" description="Helical" evidence="7">
    <location>
        <begin position="86"/>
        <end position="111"/>
    </location>
</feature>
<dbReference type="PROSITE" id="PS50928">
    <property type="entry name" value="ABC_TM1"/>
    <property type="match status" value="1"/>
</dbReference>
<comment type="similarity">
    <text evidence="7">Belongs to the binding-protein-dependent transport system permease family.</text>
</comment>
<evidence type="ECO:0000256" key="1">
    <source>
        <dbReference type="ARBA" id="ARBA00004651"/>
    </source>
</evidence>
<evidence type="ECO:0000313" key="11">
    <source>
        <dbReference type="Proteomes" id="UP000094271"/>
    </source>
</evidence>
<feature type="domain" description="ABC transmembrane type-1" evidence="8">
    <location>
        <begin position="87"/>
        <end position="285"/>
    </location>
</feature>
<dbReference type="RefSeq" id="WP_009255377.1">
    <property type="nucleotide sequence ID" value="NZ_CABMHK010000079.1"/>
</dbReference>
<dbReference type="EMBL" id="MEHD01000036">
    <property type="protein sequence ID" value="ODR50097.1"/>
    <property type="molecule type" value="Genomic_DNA"/>
</dbReference>
<dbReference type="GO" id="GO:0005886">
    <property type="term" value="C:plasma membrane"/>
    <property type="evidence" value="ECO:0007669"/>
    <property type="project" value="UniProtKB-SubCell"/>
</dbReference>
<feature type="transmembrane region" description="Helical" evidence="7">
    <location>
        <begin position="20"/>
        <end position="44"/>
    </location>
</feature>
<dbReference type="Proteomes" id="UP000094869">
    <property type="component" value="Unassembled WGS sequence"/>
</dbReference>
<name>A0A1E3UNK3_9FIRM</name>
<dbReference type="EMBL" id="MEHA01000002">
    <property type="protein sequence ID" value="ODR55227.1"/>
    <property type="molecule type" value="Genomic_DNA"/>
</dbReference>
<evidence type="ECO:0000256" key="3">
    <source>
        <dbReference type="ARBA" id="ARBA00022475"/>
    </source>
</evidence>
<dbReference type="CDD" id="cd06261">
    <property type="entry name" value="TM_PBP2"/>
    <property type="match status" value="1"/>
</dbReference>
<dbReference type="Pfam" id="PF00528">
    <property type="entry name" value="BPD_transp_1"/>
    <property type="match status" value="1"/>
</dbReference>
<evidence type="ECO:0000313" key="9">
    <source>
        <dbReference type="EMBL" id="ODR50097.1"/>
    </source>
</evidence>
<dbReference type="OrthoDB" id="9815445at2"/>
<evidence type="ECO:0000259" key="8">
    <source>
        <dbReference type="PROSITE" id="PS50928"/>
    </source>
</evidence>
<dbReference type="GO" id="GO:0055085">
    <property type="term" value="P:transmembrane transport"/>
    <property type="evidence" value="ECO:0007669"/>
    <property type="project" value="InterPro"/>
</dbReference>
<feature type="transmembrane region" description="Helical" evidence="7">
    <location>
        <begin position="272"/>
        <end position="291"/>
    </location>
</feature>
<dbReference type="Gene3D" id="1.10.3720.10">
    <property type="entry name" value="MetI-like"/>
    <property type="match status" value="1"/>
</dbReference>
<dbReference type="Proteomes" id="UP000094271">
    <property type="component" value="Unassembled WGS sequence"/>
</dbReference>
<evidence type="ECO:0000256" key="2">
    <source>
        <dbReference type="ARBA" id="ARBA00022448"/>
    </source>
</evidence>
<keyword evidence="5 7" id="KW-1133">Transmembrane helix</keyword>
<dbReference type="InterPro" id="IPR000515">
    <property type="entry name" value="MetI-like"/>
</dbReference>
<accession>A0A1E3UNK3</accession>
<feature type="transmembrane region" description="Helical" evidence="7">
    <location>
        <begin position="154"/>
        <end position="175"/>
    </location>
</feature>
<sequence>MSGQKIYKNKPMKASMDMMVFNLIGTILVVFFALACLIPFYLVLTGSFTDEKWILTKGYSFFLNAENFSTEGYKIVFKSPEAVLSAYGVTTFVTVAGTVLAILITTMTGFVLSRPDFPWRNGFSFFFFFTTLFNGGLVPWYLLCTQTLKFTNHLYALILPGLFSVWNMIIAKSFMKGIPYELVESAKVDGASEWLIYFRIMVPLSKPLIATLSLFTALGYWNDWYNCMLFINDSSKWNLQYTLQNILNSSEALNRMASQTGMKVASLPAESMKMAMTVVAIGPIILLYPFLQKYFVKGMTVGSVKG</sequence>
<reference evidence="10 11" key="2">
    <citation type="submission" date="2016-08" db="EMBL/GenBank/DDBJ databases">
        <authorList>
            <person name="Seilhamer J.J."/>
        </authorList>
    </citation>
    <scope>NUCLEOTIDE SEQUENCE [LARGE SCALE GENOMIC DNA]</scope>
    <source>
        <strain evidence="10 11">NML150140-1</strain>
    </source>
</reference>
<keyword evidence="4 7" id="KW-0812">Transmembrane</keyword>
<proteinExistence type="inferred from homology"/>
<dbReference type="AlphaFoldDB" id="A0A1E3UNK3"/>
<keyword evidence="6 7" id="KW-0472">Membrane</keyword>
<evidence type="ECO:0000256" key="4">
    <source>
        <dbReference type="ARBA" id="ARBA00022692"/>
    </source>
</evidence>
<evidence type="ECO:0000313" key="12">
    <source>
        <dbReference type="Proteomes" id="UP000094869"/>
    </source>
</evidence>
<evidence type="ECO:0000256" key="6">
    <source>
        <dbReference type="ARBA" id="ARBA00023136"/>
    </source>
</evidence>